<sequence length="451" mass="49026">MISLKTTKLLATTAMLLSGTMLAAQAEDYTITVWAGGTGDTSNYRYDNIVLAADILEREAAIRGEELNITVETQAWSGWDDFKQAVTLAAEAGNAPNIIISGHEDIGPWSQSGLLRPVEDYVDFDAWPLNAIYPNLYEISSYDGVVWGIPQDAESRPFYYSRANLKAIGWTDADIEALPGKVASGEYTLYNMIDDAKKMQDAGVVEAGKGFLPRPSNGPDYWQFYISFGGEMVDAETGKLVLDKQAMTDMFQFFVDAADAGVVPATHLGSTWDAFHEAVANDQAGFWHAGTWTVSEWKTKWGVEDFFGQMQYSLIPAGNENGKANTISHPLVYLLSNAGTDEDAAIAAELITIASEPRFNALHAVKSGKVALSDAQASIPLFANDRWAGIATTELLPHATAIPNDVEFGPYWTAMYKNLEASWTGTISVEDAVNALEAEVTSALGDQIIVR</sequence>
<evidence type="ECO:0000256" key="1">
    <source>
        <dbReference type="ARBA" id="ARBA00008520"/>
    </source>
</evidence>
<dbReference type="RefSeq" id="WP_035086508.1">
    <property type="nucleotide sequence ID" value="NZ_JQGC01000026.1"/>
</dbReference>
<proteinExistence type="inferred from homology"/>
<gene>
    <name evidence="6" type="ORF">JP75_21185</name>
</gene>
<dbReference type="InterPro" id="IPR006059">
    <property type="entry name" value="SBP"/>
</dbReference>
<comment type="similarity">
    <text evidence="1">Belongs to the bacterial solute-binding protein 1 family.</text>
</comment>
<keyword evidence="3 5" id="KW-0732">Signal</keyword>
<dbReference type="Gene3D" id="3.40.190.10">
    <property type="entry name" value="Periplasmic binding protein-like II"/>
    <property type="match status" value="1"/>
</dbReference>
<dbReference type="AlphaFoldDB" id="A0A087LXW4"/>
<accession>A0A087LXW4</accession>
<name>A0A087LXW4_9HYPH</name>
<keyword evidence="7" id="KW-1185">Reference proteome</keyword>
<dbReference type="Pfam" id="PF01547">
    <property type="entry name" value="SBP_bac_1"/>
    <property type="match status" value="1"/>
</dbReference>
<dbReference type="Proteomes" id="UP000028981">
    <property type="component" value="Unassembled WGS sequence"/>
</dbReference>
<dbReference type="PANTHER" id="PTHR30061">
    <property type="entry name" value="MALTOSE-BINDING PERIPLASMIC PROTEIN"/>
    <property type="match status" value="1"/>
</dbReference>
<evidence type="ECO:0000256" key="5">
    <source>
        <dbReference type="SAM" id="SignalP"/>
    </source>
</evidence>
<dbReference type="EMBL" id="JQGC01000026">
    <property type="protein sequence ID" value="KFL29467.1"/>
    <property type="molecule type" value="Genomic_DNA"/>
</dbReference>
<dbReference type="GO" id="GO:1901982">
    <property type="term" value="F:maltose binding"/>
    <property type="evidence" value="ECO:0007669"/>
    <property type="project" value="TreeGrafter"/>
</dbReference>
<evidence type="ECO:0000256" key="4">
    <source>
        <dbReference type="ARBA" id="ARBA00022764"/>
    </source>
</evidence>
<dbReference type="GO" id="GO:0055052">
    <property type="term" value="C:ATP-binding cassette (ABC) transporter complex, substrate-binding subunit-containing"/>
    <property type="evidence" value="ECO:0007669"/>
    <property type="project" value="TreeGrafter"/>
</dbReference>
<keyword evidence="2" id="KW-0813">Transport</keyword>
<feature type="chain" id="PRO_5001825741" evidence="5">
    <location>
        <begin position="27"/>
        <end position="451"/>
    </location>
</feature>
<dbReference type="PANTHER" id="PTHR30061:SF50">
    <property type="entry name" value="MALTOSE_MALTODEXTRIN-BINDING PERIPLASMIC PROTEIN"/>
    <property type="match status" value="1"/>
</dbReference>
<protein>
    <submittedName>
        <fullName evidence="6">ABC transporter substrate-binding protein</fullName>
    </submittedName>
</protein>
<dbReference type="OrthoDB" id="6431346at2"/>
<dbReference type="GO" id="GO:0015768">
    <property type="term" value="P:maltose transport"/>
    <property type="evidence" value="ECO:0007669"/>
    <property type="project" value="TreeGrafter"/>
</dbReference>
<keyword evidence="4" id="KW-0574">Periplasm</keyword>
<feature type="signal peptide" evidence="5">
    <location>
        <begin position="1"/>
        <end position="26"/>
    </location>
</feature>
<dbReference type="STRING" id="46914.JP75_21185"/>
<comment type="caution">
    <text evidence="6">The sequence shown here is derived from an EMBL/GenBank/DDBJ whole genome shotgun (WGS) entry which is preliminary data.</text>
</comment>
<dbReference type="SUPFAM" id="SSF53850">
    <property type="entry name" value="Periplasmic binding protein-like II"/>
    <property type="match status" value="1"/>
</dbReference>
<reference evidence="6 7" key="1">
    <citation type="submission" date="2014-08" db="EMBL/GenBank/DDBJ databases">
        <authorList>
            <person name="Hassan Y.I."/>
            <person name="Lepp D."/>
            <person name="Zhou T."/>
        </authorList>
    </citation>
    <scope>NUCLEOTIDE SEQUENCE [LARGE SCALE GENOMIC DNA]</scope>
    <source>
        <strain evidence="6 7">IFO13584</strain>
    </source>
</reference>
<evidence type="ECO:0000256" key="3">
    <source>
        <dbReference type="ARBA" id="ARBA00022729"/>
    </source>
</evidence>
<dbReference type="GO" id="GO:0042956">
    <property type="term" value="P:maltodextrin transmembrane transport"/>
    <property type="evidence" value="ECO:0007669"/>
    <property type="project" value="TreeGrafter"/>
</dbReference>
<evidence type="ECO:0000313" key="7">
    <source>
        <dbReference type="Proteomes" id="UP000028981"/>
    </source>
</evidence>
<evidence type="ECO:0000313" key="6">
    <source>
        <dbReference type="EMBL" id="KFL29467.1"/>
    </source>
</evidence>
<evidence type="ECO:0000256" key="2">
    <source>
        <dbReference type="ARBA" id="ARBA00022448"/>
    </source>
</evidence>
<organism evidence="6 7">
    <name type="scientific">Devosia riboflavina</name>
    <dbReference type="NCBI Taxonomy" id="46914"/>
    <lineage>
        <taxon>Bacteria</taxon>
        <taxon>Pseudomonadati</taxon>
        <taxon>Pseudomonadota</taxon>
        <taxon>Alphaproteobacteria</taxon>
        <taxon>Hyphomicrobiales</taxon>
        <taxon>Devosiaceae</taxon>
        <taxon>Devosia</taxon>
    </lineage>
</organism>